<sequence>MYADNIRDSASAHIRAGQSDTSAADMLAVVGTVADAVEALEGLAEGAQILKGTVVPAAGLGKNGDAYINTVTTDFFLKENDEWAFQFKMQGPASTVPGPRGRPGADSTVPGPRGANNYELWLADGNTGTLKQYLASLEGQDGDNGEDGAPGNVMRWESYAPTTEAGNPGDAWFHSISESKVALYECYTSLQGAVLEGDEQQLTSRWRKRYTSPDAGDALTAANLSNLITTGTGLTAAVENGKLKISLSSVVVTPGNTAPVVSLSAPVAGATATAGTLLNLVAVATDDVSVSSVDFLNAGGVVLAPGTKNGNQYTATITVPNTPGTFGITAKATDGAGLTNTATVNITIQAATPANTAPVVSISSPAAGATVTAGTSLPLSATATDDVSVSSVEFYNAAGALLAPGVKNGNQYTASITVPNTPGAFIITAKALDGAGLTNTAAVSITIQAAVATALPAPQNVQATAISSSAISVAWSPVPNATGYALEAALTANGSYTEIYRNTSTNYTHGGLPASSPRHYRVKALGTGANADSPYSVKVNATTQAVPSTYNKTILALIISQSNGSTLGRMDTRPVGQFETEYTAMQTPRTRAFLFNETTQAIEPISRSNGRCYTASEAELALIGGAELLAIEFEKRSTGKLFYNNRWKNGSPITDFAKTAPDTYYYNSAVSASIETKEAFVAAGGQLLPENIKLGIWQGETWADLDNWIPTATEWTDNFTDDVGLPDGCDLIVVLPKTQTDFHNVAQARVNIAQFAATYTRHNVLVWDAEGMNLQDEPEKHHYDFPSHVLRAQQMVALWMGETITKTWVSERKTASCGAGTTGPDVVRQAFSTVNLADANTKAQTLANADLQCEVVVSDADPDYPYLHVRKQEITATQGITVTNTNTITATGFVGGNGSTQPRFAKHRYGWRDNTQHPIIAYQRFKLVDIAQLIGPETDGQYANQGVNQFLYGARTGTPNYSNDLEDIHFGTYVKVSSSAGQVDVGANMFTVNNSPAFDPRALVGKYLRIVYEQTRTILLLEGPTRAQDVVLSVEKYRMETGPSIVMTPTIAWLWQGCRIEDIWLAAVTIVDFSAPV</sequence>
<comment type="caution">
    <text evidence="3">The sequence shown here is derived from an EMBL/GenBank/DDBJ whole genome shotgun (WGS) entry which is preliminary data.</text>
</comment>
<proteinExistence type="predicted"/>
<dbReference type="Pfam" id="PF17957">
    <property type="entry name" value="Big_7"/>
    <property type="match status" value="2"/>
</dbReference>
<keyword evidence="4" id="KW-1185">Reference proteome</keyword>
<organism evidence="3 4">
    <name type="scientific">Hymenobacter metallicola</name>
    <dbReference type="NCBI Taxonomy" id="2563114"/>
    <lineage>
        <taxon>Bacteria</taxon>
        <taxon>Pseudomonadati</taxon>
        <taxon>Bacteroidota</taxon>
        <taxon>Cytophagia</taxon>
        <taxon>Cytophagales</taxon>
        <taxon>Hymenobacteraceae</taxon>
        <taxon>Hymenobacter</taxon>
    </lineage>
</organism>
<evidence type="ECO:0000313" key="3">
    <source>
        <dbReference type="EMBL" id="TGE23562.1"/>
    </source>
</evidence>
<accession>A0A4Z0Q4B3</accession>
<evidence type="ECO:0000259" key="2">
    <source>
        <dbReference type="PROSITE" id="PS50853"/>
    </source>
</evidence>
<feature type="domain" description="Fibronectin type-III" evidence="2">
    <location>
        <begin position="457"/>
        <end position="546"/>
    </location>
</feature>
<dbReference type="SUPFAM" id="SSF49265">
    <property type="entry name" value="Fibronectin type III"/>
    <property type="match status" value="1"/>
</dbReference>
<dbReference type="EMBL" id="SRMB01000004">
    <property type="protein sequence ID" value="TGE23562.1"/>
    <property type="molecule type" value="Genomic_DNA"/>
</dbReference>
<dbReference type="Gene3D" id="2.60.40.10">
    <property type="entry name" value="Immunoglobulins"/>
    <property type="match status" value="3"/>
</dbReference>
<dbReference type="SMART" id="SM00060">
    <property type="entry name" value="FN3"/>
    <property type="match status" value="1"/>
</dbReference>
<gene>
    <name evidence="3" type="ORF">E5K02_20465</name>
</gene>
<dbReference type="PROSITE" id="PS50853">
    <property type="entry name" value="FN3"/>
    <property type="match status" value="1"/>
</dbReference>
<dbReference type="CDD" id="cd00063">
    <property type="entry name" value="FN3"/>
    <property type="match status" value="1"/>
</dbReference>
<protein>
    <recommendedName>
        <fullName evidence="2">Fibronectin type-III domain-containing protein</fullName>
    </recommendedName>
</protein>
<dbReference type="OrthoDB" id="892792at2"/>
<evidence type="ECO:0000256" key="1">
    <source>
        <dbReference type="SAM" id="MobiDB-lite"/>
    </source>
</evidence>
<reference evidence="3 4" key="1">
    <citation type="submission" date="2019-04" db="EMBL/GenBank/DDBJ databases">
        <authorList>
            <person name="Feng G."/>
            <person name="Zhang J."/>
            <person name="Zhu H."/>
        </authorList>
    </citation>
    <scope>NUCLEOTIDE SEQUENCE [LARGE SCALE GENOMIC DNA]</scope>
    <source>
        <strain evidence="3 4">9PBR-1</strain>
    </source>
</reference>
<dbReference type="InterPro" id="IPR013783">
    <property type="entry name" value="Ig-like_fold"/>
</dbReference>
<dbReference type="Proteomes" id="UP000298471">
    <property type="component" value="Unassembled WGS sequence"/>
</dbReference>
<name>A0A4Z0Q4B3_9BACT</name>
<dbReference type="AlphaFoldDB" id="A0A4Z0Q4B3"/>
<dbReference type="InterPro" id="IPR003961">
    <property type="entry name" value="FN3_dom"/>
</dbReference>
<dbReference type="InterPro" id="IPR036116">
    <property type="entry name" value="FN3_sf"/>
</dbReference>
<feature type="region of interest" description="Disordered" evidence="1">
    <location>
        <begin position="91"/>
        <end position="111"/>
    </location>
</feature>
<evidence type="ECO:0000313" key="4">
    <source>
        <dbReference type="Proteomes" id="UP000298471"/>
    </source>
</evidence>
<dbReference type="RefSeq" id="WP_135397386.1">
    <property type="nucleotide sequence ID" value="NZ_SRMB01000004.1"/>
</dbReference>